<evidence type="ECO:0000256" key="2">
    <source>
        <dbReference type="ARBA" id="ARBA00007520"/>
    </source>
</evidence>
<comment type="caution">
    <text evidence="10">The sequence shown here is derived from an EMBL/GenBank/DDBJ whole genome shotgun (WGS) entry which is preliminary data.</text>
</comment>
<evidence type="ECO:0000256" key="8">
    <source>
        <dbReference type="SAM" id="Phobius"/>
    </source>
</evidence>
<feature type="transmembrane region" description="Helical" evidence="8">
    <location>
        <begin position="187"/>
        <end position="211"/>
    </location>
</feature>
<evidence type="ECO:0000256" key="6">
    <source>
        <dbReference type="ARBA" id="ARBA00022989"/>
    </source>
</evidence>
<feature type="transmembrane region" description="Helical" evidence="8">
    <location>
        <begin position="240"/>
        <end position="262"/>
    </location>
</feature>
<keyword evidence="4" id="KW-1003">Cell membrane</keyword>
<dbReference type="PROSITE" id="PS00217">
    <property type="entry name" value="SUGAR_TRANSPORT_2"/>
    <property type="match status" value="1"/>
</dbReference>
<dbReference type="InterPro" id="IPR036259">
    <property type="entry name" value="MFS_trans_sf"/>
</dbReference>
<dbReference type="Pfam" id="PF07690">
    <property type="entry name" value="MFS_1"/>
    <property type="match status" value="2"/>
</dbReference>
<sequence>MDHVNDDKNIVNLTNKAQKTEKKQNVKVSKMAIFSLSSIPLVMTLGNSMLIPVLPSIEKKLDISSFQVSMIITVYSVLAIILIPVAGYLSDRIGRKRVIIPSLIIAGIGGVISGFAAWLMDNSYWIILIGRALQGVGAAGAFPIVLPLVGDLFKDEEQVSSTLGVIETANTFGKVLSPILGAFLAGFIWFIPFMSIPVFCLVSIVLILIFVKSPKSKEKPAPFKEFIQHTKETMHKDKKWLYAIFFIGVIVMFVLFAEMFYLSDILEKKYHIKNVKKGLYLAIPLGALCLTSYITGKKIKKDKNLMRWITFIGLLAIIIGTIALNFSDNMWFIILFLTVAGIGIGASLPPLDALITEGIEKKERGTITSIYSSMRFIGVAAGPPIMAILMKHIDHLQFYLLSAITLIAAIAAFFRLKYVDGQEENKENKINQ</sequence>
<dbReference type="InterPro" id="IPR005829">
    <property type="entry name" value="Sugar_transporter_CS"/>
</dbReference>
<dbReference type="GO" id="GO:0005886">
    <property type="term" value="C:plasma membrane"/>
    <property type="evidence" value="ECO:0007669"/>
    <property type="project" value="UniProtKB-SubCell"/>
</dbReference>
<proteinExistence type="inferred from homology"/>
<dbReference type="Gene3D" id="1.20.1250.20">
    <property type="entry name" value="MFS general substrate transporter like domains"/>
    <property type="match status" value="1"/>
</dbReference>
<dbReference type="GO" id="GO:0022857">
    <property type="term" value="F:transmembrane transporter activity"/>
    <property type="evidence" value="ECO:0007669"/>
    <property type="project" value="InterPro"/>
</dbReference>
<evidence type="ECO:0000313" key="10">
    <source>
        <dbReference type="EMBL" id="PAD84662.1"/>
    </source>
</evidence>
<comment type="similarity">
    <text evidence="2">Belongs to the major facilitator superfamily. TCR/Tet family.</text>
</comment>
<organism evidence="10 11">
    <name type="scientific">Niallia circulans</name>
    <name type="common">Bacillus circulans</name>
    <dbReference type="NCBI Taxonomy" id="1397"/>
    <lineage>
        <taxon>Bacteria</taxon>
        <taxon>Bacillati</taxon>
        <taxon>Bacillota</taxon>
        <taxon>Bacilli</taxon>
        <taxon>Bacillales</taxon>
        <taxon>Bacillaceae</taxon>
        <taxon>Niallia</taxon>
    </lineage>
</organism>
<evidence type="ECO:0000256" key="1">
    <source>
        <dbReference type="ARBA" id="ARBA00004651"/>
    </source>
</evidence>
<evidence type="ECO:0000256" key="7">
    <source>
        <dbReference type="ARBA" id="ARBA00023136"/>
    </source>
</evidence>
<dbReference type="SUPFAM" id="SSF103473">
    <property type="entry name" value="MFS general substrate transporter"/>
    <property type="match status" value="1"/>
</dbReference>
<keyword evidence="6 8" id="KW-1133">Transmembrane helix</keyword>
<accession>A0AA91TV97</accession>
<keyword evidence="5 8" id="KW-0812">Transmembrane</keyword>
<feature type="transmembrane region" description="Helical" evidence="8">
    <location>
        <begin position="66"/>
        <end position="86"/>
    </location>
</feature>
<evidence type="ECO:0000256" key="5">
    <source>
        <dbReference type="ARBA" id="ARBA00022692"/>
    </source>
</evidence>
<evidence type="ECO:0000256" key="4">
    <source>
        <dbReference type="ARBA" id="ARBA00022475"/>
    </source>
</evidence>
<feature type="transmembrane region" description="Helical" evidence="8">
    <location>
        <begin position="372"/>
        <end position="390"/>
    </location>
</feature>
<gene>
    <name evidence="10" type="ORF">CHH57_03485</name>
</gene>
<evidence type="ECO:0000259" key="9">
    <source>
        <dbReference type="PROSITE" id="PS50850"/>
    </source>
</evidence>
<feature type="transmembrane region" description="Helical" evidence="8">
    <location>
        <begin position="396"/>
        <end position="416"/>
    </location>
</feature>
<keyword evidence="3" id="KW-0813">Transport</keyword>
<dbReference type="PANTHER" id="PTHR43124">
    <property type="entry name" value="PURINE EFFLUX PUMP PBUE"/>
    <property type="match status" value="1"/>
</dbReference>
<feature type="transmembrane region" description="Helical" evidence="8">
    <location>
        <begin position="308"/>
        <end position="326"/>
    </location>
</feature>
<feature type="transmembrane region" description="Helical" evidence="8">
    <location>
        <begin position="32"/>
        <end position="54"/>
    </location>
</feature>
<keyword evidence="7 8" id="KW-0472">Membrane</keyword>
<dbReference type="PRINTS" id="PR01035">
    <property type="entry name" value="TCRTETA"/>
</dbReference>
<dbReference type="CDD" id="cd17474">
    <property type="entry name" value="MFS_YfmO_like"/>
    <property type="match status" value="1"/>
</dbReference>
<dbReference type="PROSITE" id="PS50850">
    <property type="entry name" value="MFS"/>
    <property type="match status" value="1"/>
</dbReference>
<evidence type="ECO:0000256" key="3">
    <source>
        <dbReference type="ARBA" id="ARBA00022448"/>
    </source>
</evidence>
<name>A0AA91TV97_NIACI</name>
<dbReference type="InterPro" id="IPR050189">
    <property type="entry name" value="MFS_Efflux_Transporters"/>
</dbReference>
<feature type="transmembrane region" description="Helical" evidence="8">
    <location>
        <begin position="278"/>
        <end position="296"/>
    </location>
</feature>
<evidence type="ECO:0000313" key="11">
    <source>
        <dbReference type="Proteomes" id="UP000216961"/>
    </source>
</evidence>
<protein>
    <submittedName>
        <fullName evidence="10">MFS transporter</fullName>
    </submittedName>
</protein>
<feature type="domain" description="Major facilitator superfamily (MFS) profile" evidence="9">
    <location>
        <begin position="32"/>
        <end position="420"/>
    </location>
</feature>
<dbReference type="RefSeq" id="WP_095328933.1">
    <property type="nucleotide sequence ID" value="NZ_JBGJKY010000022.1"/>
</dbReference>
<reference evidence="10 11" key="1">
    <citation type="submission" date="2017-07" db="EMBL/GenBank/DDBJ databases">
        <title>Isolation and whole genome analysis of endospore-forming bacteria from heroin.</title>
        <authorList>
            <person name="Kalinowski J."/>
            <person name="Ahrens B."/>
            <person name="Al-Dilaimi A."/>
            <person name="Winkler A."/>
            <person name="Wibberg D."/>
            <person name="Schleenbecker U."/>
            <person name="Ruckert C."/>
            <person name="Wolfel R."/>
            <person name="Grass G."/>
        </authorList>
    </citation>
    <scope>NUCLEOTIDE SEQUENCE [LARGE SCALE GENOMIC DNA]</scope>
    <source>
        <strain evidence="10 11">7521-2</strain>
    </source>
</reference>
<comment type="subcellular location">
    <subcellularLocation>
        <location evidence="1">Cell membrane</location>
        <topology evidence="1">Multi-pass membrane protein</topology>
    </subcellularLocation>
</comment>
<dbReference type="PANTHER" id="PTHR43124:SF3">
    <property type="entry name" value="CHLORAMPHENICOL EFFLUX PUMP RV0191"/>
    <property type="match status" value="1"/>
</dbReference>
<dbReference type="InterPro" id="IPR020846">
    <property type="entry name" value="MFS_dom"/>
</dbReference>
<dbReference type="InterPro" id="IPR001958">
    <property type="entry name" value="Tet-R_TetA/multi-R_MdtG-like"/>
</dbReference>
<dbReference type="InterPro" id="IPR011701">
    <property type="entry name" value="MFS"/>
</dbReference>
<feature type="transmembrane region" description="Helical" evidence="8">
    <location>
        <begin position="332"/>
        <end position="351"/>
    </location>
</feature>
<dbReference type="EMBL" id="NPBQ01000021">
    <property type="protein sequence ID" value="PAD84662.1"/>
    <property type="molecule type" value="Genomic_DNA"/>
</dbReference>
<feature type="transmembrane region" description="Helical" evidence="8">
    <location>
        <begin position="98"/>
        <end position="118"/>
    </location>
</feature>
<dbReference type="PROSITE" id="PS00216">
    <property type="entry name" value="SUGAR_TRANSPORT_1"/>
    <property type="match status" value="1"/>
</dbReference>
<dbReference type="AlphaFoldDB" id="A0AA91TV97"/>
<dbReference type="Proteomes" id="UP000216961">
    <property type="component" value="Unassembled WGS sequence"/>
</dbReference>